<evidence type="ECO:0000256" key="2">
    <source>
        <dbReference type="ARBA" id="ARBA00023002"/>
    </source>
</evidence>
<comment type="similarity">
    <text evidence="1">Belongs to the iron-containing alcohol dehydrogenase family.</text>
</comment>
<dbReference type="PROSITE" id="PS00913">
    <property type="entry name" value="ADH_IRON_1"/>
    <property type="match status" value="1"/>
</dbReference>
<dbReference type="CDD" id="cd08194">
    <property type="entry name" value="Fe-ADH-like"/>
    <property type="match status" value="1"/>
</dbReference>
<evidence type="ECO:0000259" key="5">
    <source>
        <dbReference type="Pfam" id="PF25137"/>
    </source>
</evidence>
<keyword evidence="3" id="KW-0520">NAD</keyword>
<evidence type="ECO:0000256" key="3">
    <source>
        <dbReference type="ARBA" id="ARBA00023027"/>
    </source>
</evidence>
<dbReference type="GO" id="GO:0046872">
    <property type="term" value="F:metal ion binding"/>
    <property type="evidence" value="ECO:0007669"/>
    <property type="project" value="InterPro"/>
</dbReference>
<protein>
    <submittedName>
        <fullName evidence="6">Alcohol dehydrogenase, class IV</fullName>
    </submittedName>
</protein>
<dbReference type="SUPFAM" id="SSF56796">
    <property type="entry name" value="Dehydroquinate synthase-like"/>
    <property type="match status" value="1"/>
</dbReference>
<dbReference type="RefSeq" id="WP_073022108.1">
    <property type="nucleotide sequence ID" value="NZ_FQXU01000013.1"/>
</dbReference>
<dbReference type="EMBL" id="FQXU01000013">
    <property type="protein sequence ID" value="SHI40978.1"/>
    <property type="molecule type" value="Genomic_DNA"/>
</dbReference>
<proteinExistence type="inferred from homology"/>
<dbReference type="Gene3D" id="1.20.1090.10">
    <property type="entry name" value="Dehydroquinate synthase-like - alpha domain"/>
    <property type="match status" value="1"/>
</dbReference>
<dbReference type="InterPro" id="IPR018211">
    <property type="entry name" value="ADH_Fe_CS"/>
</dbReference>
<evidence type="ECO:0000313" key="6">
    <source>
        <dbReference type="EMBL" id="SHI40978.1"/>
    </source>
</evidence>
<dbReference type="Pfam" id="PF00465">
    <property type="entry name" value="Fe-ADH"/>
    <property type="match status" value="1"/>
</dbReference>
<dbReference type="InterPro" id="IPR001670">
    <property type="entry name" value="ADH_Fe/GldA"/>
</dbReference>
<dbReference type="PANTHER" id="PTHR11496:SF102">
    <property type="entry name" value="ALCOHOL DEHYDROGENASE 4"/>
    <property type="match status" value="1"/>
</dbReference>
<sequence length="383" mass="41532">MAYEFSLPGRTIIGEGALEQSENIIKSFGKKALIVSGKNVTKMGTVKIITDCLETWKIDYLIFNEITGEPTEVMIEAGVKAYKEGECDFCIAVGGGSPLDSGKAIVAMTKLEGEISDYMGQTMEGRFPPLVLIPTTAGTGSEATKFTVITDSKKDIKMLLKGEALLPDLAIIDAKFSLTAPKGVTAATGMDALTHAVEAYTSRKANPLTDTFALSSIKKIFKHLPLVYKNGEDKKAREEMAIAAYEAGVCINNSSVTIVHGMSRPIGALFHVPHGISNAMLIKECLSYVLDGSYERFGEIGRAIGAADESKSDKEASEAFLDKLSELCKVCEIPTLKEYGIDKDEFNKFVDKMAQDAMNSGSPSNTIKEVSKDDLLKIYEKLW</sequence>
<dbReference type="GO" id="GO:0004022">
    <property type="term" value="F:alcohol dehydrogenase (NAD+) activity"/>
    <property type="evidence" value="ECO:0007669"/>
    <property type="project" value="TreeGrafter"/>
</dbReference>
<dbReference type="FunFam" id="3.40.50.1970:FF:000003">
    <property type="entry name" value="Alcohol dehydrogenase, iron-containing"/>
    <property type="match status" value="1"/>
</dbReference>
<evidence type="ECO:0000259" key="4">
    <source>
        <dbReference type="Pfam" id="PF00465"/>
    </source>
</evidence>
<evidence type="ECO:0000256" key="1">
    <source>
        <dbReference type="ARBA" id="ARBA00007358"/>
    </source>
</evidence>
<gene>
    <name evidence="6" type="ORF">SAMN02745941_03782</name>
</gene>
<accession>A0A1M6AXC4</accession>
<reference evidence="6 7" key="1">
    <citation type="submission" date="2016-11" db="EMBL/GenBank/DDBJ databases">
        <authorList>
            <person name="Jaros S."/>
            <person name="Januszkiewicz K."/>
            <person name="Wedrychowicz H."/>
        </authorList>
    </citation>
    <scope>NUCLEOTIDE SEQUENCE [LARGE SCALE GENOMIC DNA]</scope>
    <source>
        <strain evidence="6 7">DSM 6191</strain>
    </source>
</reference>
<dbReference type="InterPro" id="IPR056798">
    <property type="entry name" value="ADH_Fe_C"/>
</dbReference>
<feature type="domain" description="Fe-containing alcohol dehydrogenase-like C-terminal" evidence="5">
    <location>
        <begin position="185"/>
        <end position="382"/>
    </location>
</feature>
<dbReference type="Gene3D" id="3.40.50.1970">
    <property type="match status" value="1"/>
</dbReference>
<evidence type="ECO:0000313" key="7">
    <source>
        <dbReference type="Proteomes" id="UP000184241"/>
    </source>
</evidence>
<dbReference type="Proteomes" id="UP000184241">
    <property type="component" value="Unassembled WGS sequence"/>
</dbReference>
<dbReference type="FunFam" id="1.20.1090.10:FF:000001">
    <property type="entry name" value="Aldehyde-alcohol dehydrogenase"/>
    <property type="match status" value="1"/>
</dbReference>
<feature type="domain" description="Alcohol dehydrogenase iron-type/glycerol dehydrogenase GldA" evidence="4">
    <location>
        <begin position="8"/>
        <end position="173"/>
    </location>
</feature>
<dbReference type="Pfam" id="PF25137">
    <property type="entry name" value="ADH_Fe_C"/>
    <property type="match status" value="1"/>
</dbReference>
<organism evidence="6 7">
    <name type="scientific">Clostridium intestinale DSM 6191</name>
    <dbReference type="NCBI Taxonomy" id="1121320"/>
    <lineage>
        <taxon>Bacteria</taxon>
        <taxon>Bacillati</taxon>
        <taxon>Bacillota</taxon>
        <taxon>Clostridia</taxon>
        <taxon>Eubacteriales</taxon>
        <taxon>Clostridiaceae</taxon>
        <taxon>Clostridium</taxon>
    </lineage>
</organism>
<name>A0A1M6AXC4_9CLOT</name>
<dbReference type="AlphaFoldDB" id="A0A1M6AXC4"/>
<keyword evidence="2" id="KW-0560">Oxidoreductase</keyword>
<dbReference type="InterPro" id="IPR039697">
    <property type="entry name" value="Alcohol_dehydrogenase_Fe"/>
</dbReference>
<dbReference type="PANTHER" id="PTHR11496">
    <property type="entry name" value="ALCOHOL DEHYDROGENASE"/>
    <property type="match status" value="1"/>
</dbReference>